<dbReference type="Gene3D" id="3.80.30.30">
    <property type="match status" value="1"/>
</dbReference>
<feature type="domain" description="Radical SAM core" evidence="5">
    <location>
        <begin position="64"/>
        <end position="234"/>
    </location>
</feature>
<sequence>MRWSGQRTDRVDEGTLPGLARLTGFVRSVRTPEFRDVTFHEVLAKSALNHVPADARMLPGEYTINPYRGCTHACQYCFARNTHTRLGLNIAGDFDNEIIVKTNIVEVLRGELARKRKLPPRVAFGTNTDVYQRAEGRYELMPGIIDALAGHRVPFSVLTKGPLIRRDLDHLARAAGRTTVHLGVSLSMLDEELQQSVEFGTATTTARLATVRAIRDAGLECTVFLSPILPHLSDSVSQLESLVAAVAAAGATDVLYHPLYLSSGVKDVFFAWLRRSYPALVGEYTKLYSSGSETSYRHEIGARIRPLIAKYGFPEPSKEIEDKFALNGRRGRPPQEEPAQATLF</sequence>
<dbReference type="PANTHER" id="PTHR43432">
    <property type="entry name" value="SLR0285 PROTEIN"/>
    <property type="match status" value="1"/>
</dbReference>
<keyword evidence="7" id="KW-1185">Reference proteome</keyword>
<evidence type="ECO:0000256" key="4">
    <source>
        <dbReference type="SAM" id="MobiDB-lite"/>
    </source>
</evidence>
<evidence type="ECO:0000313" key="7">
    <source>
        <dbReference type="Proteomes" id="UP000399805"/>
    </source>
</evidence>
<gene>
    <name evidence="6" type="ORF">AA23TX_05237</name>
</gene>
<reference evidence="6 7" key="1">
    <citation type="submission" date="2019-09" db="EMBL/GenBank/DDBJ databases">
        <authorList>
            <person name="Leyn A S."/>
        </authorList>
    </citation>
    <scope>NUCLEOTIDE SEQUENCE [LARGE SCALE GENOMIC DNA]</scope>
    <source>
        <strain evidence="6">AA231_1</strain>
    </source>
</reference>
<evidence type="ECO:0000256" key="3">
    <source>
        <dbReference type="ARBA" id="ARBA00023014"/>
    </source>
</evidence>
<dbReference type="InterPro" id="IPR058240">
    <property type="entry name" value="rSAM_sf"/>
</dbReference>
<dbReference type="GO" id="GO:0046872">
    <property type="term" value="F:metal ion binding"/>
    <property type="evidence" value="ECO:0007669"/>
    <property type="project" value="UniProtKB-KW"/>
</dbReference>
<proteinExistence type="predicted"/>
<dbReference type="EMBL" id="CABVGP010000002">
    <property type="protein sequence ID" value="VVJ20216.1"/>
    <property type="molecule type" value="Genomic_DNA"/>
</dbReference>
<keyword evidence="3" id="KW-0411">Iron-sulfur</keyword>
<evidence type="ECO:0000256" key="1">
    <source>
        <dbReference type="ARBA" id="ARBA00022723"/>
    </source>
</evidence>
<dbReference type="GO" id="GO:0003824">
    <property type="term" value="F:catalytic activity"/>
    <property type="evidence" value="ECO:0007669"/>
    <property type="project" value="InterPro"/>
</dbReference>
<dbReference type="Pfam" id="PF04055">
    <property type="entry name" value="Radical_SAM"/>
    <property type="match status" value="1"/>
</dbReference>
<evidence type="ECO:0000256" key="2">
    <source>
        <dbReference type="ARBA" id="ARBA00023004"/>
    </source>
</evidence>
<dbReference type="InterPro" id="IPR007197">
    <property type="entry name" value="rSAM"/>
</dbReference>
<name>A0A6I8LXI1_9PSEU</name>
<dbReference type="Proteomes" id="UP000399805">
    <property type="component" value="Unassembled WGS sequence"/>
</dbReference>
<evidence type="ECO:0000313" key="6">
    <source>
        <dbReference type="EMBL" id="VVJ20216.1"/>
    </source>
</evidence>
<dbReference type="GO" id="GO:0051536">
    <property type="term" value="F:iron-sulfur cluster binding"/>
    <property type="evidence" value="ECO:0007669"/>
    <property type="project" value="UniProtKB-KW"/>
</dbReference>
<dbReference type="PANTHER" id="PTHR43432:SF3">
    <property type="entry name" value="SLR0285 PROTEIN"/>
    <property type="match status" value="1"/>
</dbReference>
<dbReference type="InterPro" id="IPR040086">
    <property type="entry name" value="MJ0683-like"/>
</dbReference>
<dbReference type="SUPFAM" id="SSF102114">
    <property type="entry name" value="Radical SAM enzymes"/>
    <property type="match status" value="1"/>
</dbReference>
<keyword evidence="2" id="KW-0408">Iron</keyword>
<keyword evidence="1" id="KW-0479">Metal-binding</keyword>
<accession>A0A6I8LXI1</accession>
<evidence type="ECO:0000259" key="5">
    <source>
        <dbReference type="Pfam" id="PF04055"/>
    </source>
</evidence>
<dbReference type="CDD" id="cd01335">
    <property type="entry name" value="Radical_SAM"/>
    <property type="match status" value="1"/>
</dbReference>
<organism evidence="6 7">
    <name type="scientific">Amycolatopsis camponoti</name>
    <dbReference type="NCBI Taxonomy" id="2606593"/>
    <lineage>
        <taxon>Bacteria</taxon>
        <taxon>Bacillati</taxon>
        <taxon>Actinomycetota</taxon>
        <taxon>Actinomycetes</taxon>
        <taxon>Pseudonocardiales</taxon>
        <taxon>Pseudonocardiaceae</taxon>
        <taxon>Amycolatopsis</taxon>
    </lineage>
</organism>
<dbReference type="SFLD" id="SFLDS00029">
    <property type="entry name" value="Radical_SAM"/>
    <property type="match status" value="1"/>
</dbReference>
<dbReference type="SFLD" id="SFLDG01084">
    <property type="entry name" value="Uncharacterised_Radical_SAM_Su"/>
    <property type="match status" value="1"/>
</dbReference>
<protein>
    <submittedName>
        <fullName evidence="6">Radical SAM domain protein</fullName>
    </submittedName>
</protein>
<dbReference type="AlphaFoldDB" id="A0A6I8LXI1"/>
<feature type="region of interest" description="Disordered" evidence="4">
    <location>
        <begin position="325"/>
        <end position="344"/>
    </location>
</feature>